<feature type="transmembrane region" description="Helical" evidence="1">
    <location>
        <begin position="23"/>
        <end position="42"/>
    </location>
</feature>
<comment type="caution">
    <text evidence="2">The sequence shown here is derived from an EMBL/GenBank/DDBJ whole genome shotgun (WGS) entry which is preliminary data.</text>
</comment>
<accession>A0AAE3IZU9</accession>
<proteinExistence type="predicted"/>
<evidence type="ECO:0000313" key="3">
    <source>
        <dbReference type="Proteomes" id="UP001208041"/>
    </source>
</evidence>
<dbReference type="RefSeq" id="WP_263952770.1">
    <property type="nucleotide sequence ID" value="NZ_JAOYFC010000001.1"/>
</dbReference>
<dbReference type="EMBL" id="JAOYFC010000001">
    <property type="protein sequence ID" value="MCV6823943.1"/>
    <property type="molecule type" value="Genomic_DNA"/>
</dbReference>
<name>A0AAE3IZU9_9RHOB</name>
<keyword evidence="1" id="KW-0472">Membrane</keyword>
<evidence type="ECO:0000256" key="1">
    <source>
        <dbReference type="SAM" id="Phobius"/>
    </source>
</evidence>
<evidence type="ECO:0000313" key="2">
    <source>
        <dbReference type="EMBL" id="MCV6823943.1"/>
    </source>
</evidence>
<organism evidence="2 3">
    <name type="scientific">Halocynthiibacter halioticoli</name>
    <dbReference type="NCBI Taxonomy" id="2986804"/>
    <lineage>
        <taxon>Bacteria</taxon>
        <taxon>Pseudomonadati</taxon>
        <taxon>Pseudomonadota</taxon>
        <taxon>Alphaproteobacteria</taxon>
        <taxon>Rhodobacterales</taxon>
        <taxon>Paracoccaceae</taxon>
        <taxon>Halocynthiibacter</taxon>
    </lineage>
</organism>
<keyword evidence="3" id="KW-1185">Reference proteome</keyword>
<feature type="transmembrane region" description="Helical" evidence="1">
    <location>
        <begin position="62"/>
        <end position="81"/>
    </location>
</feature>
<dbReference type="AlphaFoldDB" id="A0AAE3IZU9"/>
<reference evidence="2" key="1">
    <citation type="submission" date="2022-10" db="EMBL/GenBank/DDBJ databases">
        <authorList>
            <person name="Yue Y."/>
        </authorList>
    </citation>
    <scope>NUCLEOTIDE SEQUENCE</scope>
    <source>
        <strain evidence="2">Z654</strain>
    </source>
</reference>
<keyword evidence="1" id="KW-0812">Transmembrane</keyword>
<gene>
    <name evidence="2" type="ORF">OH136_05180</name>
</gene>
<dbReference type="Proteomes" id="UP001208041">
    <property type="component" value="Unassembled WGS sequence"/>
</dbReference>
<protein>
    <submittedName>
        <fullName evidence="2">Uncharacterized protein</fullName>
    </submittedName>
</protein>
<keyword evidence="1" id="KW-1133">Transmembrane helix</keyword>
<sequence>MSKRPAPLFLARETYRERRTMDAARLLPIMGAVLLVFLLPLIRSDTVSGSEALQRANSSGTVLFLFAAWIILIAIAAGLSVRLRRIDEAAMDAQEASAENRTGAE</sequence>